<dbReference type="GO" id="GO:0003677">
    <property type="term" value="F:DNA binding"/>
    <property type="evidence" value="ECO:0007669"/>
    <property type="project" value="UniProtKB-KW"/>
</dbReference>
<feature type="domain" description="RNA polymerase sigma-70 region 2" evidence="7">
    <location>
        <begin position="14"/>
        <end position="79"/>
    </location>
</feature>
<evidence type="ECO:0000256" key="5">
    <source>
        <dbReference type="ARBA" id="ARBA00023163"/>
    </source>
</evidence>
<organism evidence="9">
    <name type="scientific">hydrothermal vent metagenome</name>
    <dbReference type="NCBI Taxonomy" id="652676"/>
    <lineage>
        <taxon>unclassified sequences</taxon>
        <taxon>metagenomes</taxon>
        <taxon>ecological metagenomes</taxon>
    </lineage>
</organism>
<dbReference type="InterPro" id="IPR039425">
    <property type="entry name" value="RNA_pol_sigma-70-like"/>
</dbReference>
<sequence length="750" mass="84623">MAGKMDKNSIIEQLYQEHKDHIYNFLARMANDPDLALDVTQQTFVKALSDKNFYKIDKPKAYLFTIARNTLFNEFKKKKATSLDAIEENDGFEAVDPDENMHETAEIKDIQLKVEKSISRMPAKTKELMILRYTEDLSIKEISHITGRTLSDIKVNLHRARIKFETSFTHEMYAKIAVSRDQCETLTTLLTPYIDSEIPEYDLKIVDKHISACQICFEDSEQLKRSRTLFNFAALLSAPYILDKMMGEAMASELDFFSNSDNAASAAKTSSPLDNGSSSATSTSSTTNVSGSIISLKAASIIATTIIILITVVITVLLDDKTNDPATIITPPGPTITTTPAPSTPIQKTKLDPDVTTIVNFKARNTKTGKDIKQGLKWDIFSTADSSGKATSDKPQEIKTSNTASFEIILNSGYYLAKVTYKGKSIKSEFAVRDDTPVNIKLDFSDLPEVTEVETKVNAPTIHIRRLETGTHESKPLKINWDLCVETIKLYKHNREKYPEMWRMQEEELKEQNPDFNLDRGLAPEPNWSKLTENYEDEYFSGDKYALYSKTNYYEVSEDGSCKLNKSTEESATIDDGQFNYYINFIEKIAEKTQSSAASKREVNAMYQNFNENNPLLAQITGQAISQAMLGTSSEQEKQAIKAVKELEALTEIAGTETMAGEICEYTVLGEQAHTRICYWQTMHEYPSIMKRPIILGSTVDLAKDKEHFLVGKQIERAILFEKNLKLDNSIFSVPSDFKINDINDEMMQE</sequence>
<evidence type="ECO:0000259" key="8">
    <source>
        <dbReference type="Pfam" id="PF08281"/>
    </source>
</evidence>
<dbReference type="PANTHER" id="PTHR43133:SF8">
    <property type="entry name" value="RNA POLYMERASE SIGMA FACTOR HI_1459-RELATED"/>
    <property type="match status" value="1"/>
</dbReference>
<keyword evidence="3" id="KW-0731">Sigma factor</keyword>
<feature type="domain" description="RNA polymerase sigma factor 70 region 4 type 2" evidence="8">
    <location>
        <begin position="113"/>
        <end position="163"/>
    </location>
</feature>
<evidence type="ECO:0000256" key="6">
    <source>
        <dbReference type="SAM" id="MobiDB-lite"/>
    </source>
</evidence>
<dbReference type="Gene3D" id="1.10.1740.10">
    <property type="match status" value="1"/>
</dbReference>
<evidence type="ECO:0000313" key="9">
    <source>
        <dbReference type="EMBL" id="VAW68577.1"/>
    </source>
</evidence>
<keyword evidence="2" id="KW-0805">Transcription regulation</keyword>
<dbReference type="GO" id="GO:0016987">
    <property type="term" value="F:sigma factor activity"/>
    <property type="evidence" value="ECO:0007669"/>
    <property type="project" value="UniProtKB-KW"/>
</dbReference>
<dbReference type="InterPro" id="IPR007627">
    <property type="entry name" value="RNA_pol_sigma70_r2"/>
</dbReference>
<dbReference type="SUPFAM" id="SSF88659">
    <property type="entry name" value="Sigma3 and sigma4 domains of RNA polymerase sigma factors"/>
    <property type="match status" value="1"/>
</dbReference>
<dbReference type="SUPFAM" id="SSF88946">
    <property type="entry name" value="Sigma2 domain of RNA polymerase sigma factors"/>
    <property type="match status" value="1"/>
</dbReference>
<feature type="region of interest" description="Disordered" evidence="6">
    <location>
        <begin position="267"/>
        <end position="288"/>
    </location>
</feature>
<evidence type="ECO:0000256" key="1">
    <source>
        <dbReference type="ARBA" id="ARBA00010641"/>
    </source>
</evidence>
<dbReference type="PROSITE" id="PS01063">
    <property type="entry name" value="SIGMA70_ECF"/>
    <property type="match status" value="1"/>
</dbReference>
<dbReference type="InterPro" id="IPR013325">
    <property type="entry name" value="RNA_pol_sigma_r2"/>
</dbReference>
<evidence type="ECO:0000256" key="3">
    <source>
        <dbReference type="ARBA" id="ARBA00023082"/>
    </source>
</evidence>
<gene>
    <name evidence="9" type="ORF">MNBD_GAMMA09-3208</name>
</gene>
<dbReference type="InterPro" id="IPR014284">
    <property type="entry name" value="RNA_pol_sigma-70_dom"/>
</dbReference>
<evidence type="ECO:0000256" key="4">
    <source>
        <dbReference type="ARBA" id="ARBA00023125"/>
    </source>
</evidence>
<dbReference type="GO" id="GO:0006352">
    <property type="term" value="P:DNA-templated transcription initiation"/>
    <property type="evidence" value="ECO:0007669"/>
    <property type="project" value="InterPro"/>
</dbReference>
<evidence type="ECO:0008006" key="10">
    <source>
        <dbReference type="Google" id="ProtNLM"/>
    </source>
</evidence>
<dbReference type="Gene3D" id="1.10.10.10">
    <property type="entry name" value="Winged helix-like DNA-binding domain superfamily/Winged helix DNA-binding domain"/>
    <property type="match status" value="1"/>
</dbReference>
<keyword evidence="4" id="KW-0238">DNA-binding</keyword>
<name>A0A3B0XZ45_9ZZZZ</name>
<evidence type="ECO:0000259" key="7">
    <source>
        <dbReference type="Pfam" id="PF04542"/>
    </source>
</evidence>
<dbReference type="Pfam" id="PF08281">
    <property type="entry name" value="Sigma70_r4_2"/>
    <property type="match status" value="1"/>
</dbReference>
<comment type="similarity">
    <text evidence="1">Belongs to the sigma-70 factor family. ECF subfamily.</text>
</comment>
<dbReference type="InterPro" id="IPR036388">
    <property type="entry name" value="WH-like_DNA-bd_sf"/>
</dbReference>
<dbReference type="NCBIfam" id="TIGR02937">
    <property type="entry name" value="sigma70-ECF"/>
    <property type="match status" value="1"/>
</dbReference>
<dbReference type="CDD" id="cd06171">
    <property type="entry name" value="Sigma70_r4"/>
    <property type="match status" value="1"/>
</dbReference>
<reference evidence="9" key="1">
    <citation type="submission" date="2018-06" db="EMBL/GenBank/DDBJ databases">
        <authorList>
            <person name="Zhirakovskaya E."/>
        </authorList>
    </citation>
    <scope>NUCLEOTIDE SEQUENCE</scope>
</reference>
<keyword evidence="5" id="KW-0804">Transcription</keyword>
<protein>
    <recommendedName>
        <fullName evidence="10">RNA polymerase sigma factor</fullName>
    </recommendedName>
</protein>
<dbReference type="PANTHER" id="PTHR43133">
    <property type="entry name" value="RNA POLYMERASE ECF-TYPE SIGMA FACTO"/>
    <property type="match status" value="1"/>
</dbReference>
<accession>A0A3B0XZ45</accession>
<proteinExistence type="inferred from homology"/>
<feature type="compositionally biased region" description="Low complexity" evidence="6">
    <location>
        <begin position="275"/>
        <end position="288"/>
    </location>
</feature>
<dbReference type="Pfam" id="PF04542">
    <property type="entry name" value="Sigma70_r2"/>
    <property type="match status" value="1"/>
</dbReference>
<evidence type="ECO:0000256" key="2">
    <source>
        <dbReference type="ARBA" id="ARBA00023015"/>
    </source>
</evidence>
<dbReference type="EMBL" id="UOFI01000132">
    <property type="protein sequence ID" value="VAW68577.1"/>
    <property type="molecule type" value="Genomic_DNA"/>
</dbReference>
<dbReference type="InterPro" id="IPR000838">
    <property type="entry name" value="RNA_pol_sigma70_ECF_CS"/>
</dbReference>
<dbReference type="InterPro" id="IPR013249">
    <property type="entry name" value="RNA_pol_sigma70_r4_t2"/>
</dbReference>
<dbReference type="InterPro" id="IPR013324">
    <property type="entry name" value="RNA_pol_sigma_r3/r4-like"/>
</dbReference>
<dbReference type="AlphaFoldDB" id="A0A3B0XZ45"/>